<feature type="compositionally biased region" description="Polar residues" evidence="1">
    <location>
        <begin position="262"/>
        <end position="276"/>
    </location>
</feature>
<dbReference type="AlphaFoldDB" id="A0A5V4ZCQ5"/>
<accession>A0A5V4ZCQ5</accession>
<comment type="caution">
    <text evidence="2">The sequence shown here is derived from an EMBL/GenBank/DDBJ whole genome shotgun (WGS) entry which is preliminary data.</text>
</comment>
<proteinExistence type="predicted"/>
<name>A0A5V4ZCQ5_SALER</name>
<dbReference type="InterPro" id="IPR018880">
    <property type="entry name" value="Phage_P4_Ash"/>
</dbReference>
<sequence>MSHKTKATPKDRQCGNTKPVQDNYMSTISAMCAGKEKALHLTICNKYVGGKAWRSLVAVYDHFSAVSMMRHAAYNGAVFFDGVGVASTDSIINDAPRRPSMVLLVGERSRSLADLLASLPIPASNATSTAVKKHLRTYNGLGYVYPAPYKTGAGRGNPNMSKATPDAESVFFCVCYTCHFMAWCVIRQRSYNRRSVALLAYHATHNGVMCSYRCAGSYPLAPMSTSRRPIMVTLAGQSQGWPVPFDAGISTPVNVTAPIERGNSSGDSLIQSKEAA</sequence>
<reference evidence="2" key="1">
    <citation type="submission" date="2018-07" db="EMBL/GenBank/DDBJ databases">
        <authorList>
            <consortium name="PulseNet: The National Subtyping Network for Foodborne Disease Surveillance"/>
            <person name="Tarr C.L."/>
            <person name="Trees E."/>
            <person name="Katz L.S."/>
            <person name="Carleton-Romer H.A."/>
            <person name="Stroika S."/>
            <person name="Kucerova Z."/>
            <person name="Roache K.F."/>
            <person name="Sabol A.L."/>
            <person name="Besser J."/>
            <person name="Gerner-Smidt P."/>
        </authorList>
    </citation>
    <scope>NUCLEOTIDE SEQUENCE</scope>
    <source>
        <strain evidence="2">PNUSAS029138</strain>
    </source>
</reference>
<feature type="region of interest" description="Disordered" evidence="1">
    <location>
        <begin position="256"/>
        <end position="276"/>
    </location>
</feature>
<dbReference type="EMBL" id="AAHBYH010000041">
    <property type="protein sequence ID" value="EBU3914585.1"/>
    <property type="molecule type" value="Genomic_DNA"/>
</dbReference>
<organism evidence="2">
    <name type="scientific">Salmonella enterica</name>
    <name type="common">Salmonella choleraesuis</name>
    <dbReference type="NCBI Taxonomy" id="28901"/>
    <lineage>
        <taxon>Bacteria</taxon>
        <taxon>Pseudomonadati</taxon>
        <taxon>Pseudomonadota</taxon>
        <taxon>Gammaproteobacteria</taxon>
        <taxon>Enterobacterales</taxon>
        <taxon>Enterobacteriaceae</taxon>
        <taxon>Salmonella</taxon>
    </lineage>
</organism>
<gene>
    <name evidence="2" type="ORF">CWK15_24945</name>
</gene>
<evidence type="ECO:0000256" key="1">
    <source>
        <dbReference type="SAM" id="MobiDB-lite"/>
    </source>
</evidence>
<protein>
    <recommendedName>
        <fullName evidence="3">Ash family protein</fullName>
    </recommendedName>
</protein>
<evidence type="ECO:0008006" key="3">
    <source>
        <dbReference type="Google" id="ProtNLM"/>
    </source>
</evidence>
<evidence type="ECO:0000313" key="2">
    <source>
        <dbReference type="EMBL" id="EBU3914585.1"/>
    </source>
</evidence>
<dbReference type="Pfam" id="PF10554">
    <property type="entry name" value="Phage_ASH"/>
    <property type="match status" value="1"/>
</dbReference>